<dbReference type="Pfam" id="PF00535">
    <property type="entry name" value="Glycos_transf_2"/>
    <property type="match status" value="1"/>
</dbReference>
<dbReference type="KEGG" id="aht:ANTHELSMS3_04888"/>
<protein>
    <submittedName>
        <fullName evidence="3">N-glycosyltransferase</fullName>
    </submittedName>
</protein>
<dbReference type="RefSeq" id="WP_094037389.1">
    <property type="nucleotide sequence ID" value="NZ_CP022541.1"/>
</dbReference>
<keyword evidence="3" id="KW-0808">Transferase</keyword>
<keyword evidence="1" id="KW-0812">Transmembrane</keyword>
<evidence type="ECO:0000259" key="2">
    <source>
        <dbReference type="Pfam" id="PF00535"/>
    </source>
</evidence>
<gene>
    <name evidence="3" type="ORF">ANTHELSMS3_04888</name>
</gene>
<evidence type="ECO:0000256" key="1">
    <source>
        <dbReference type="SAM" id="Phobius"/>
    </source>
</evidence>
<organism evidence="3 4">
    <name type="scientific">Antarctobacter heliothermus</name>
    <dbReference type="NCBI Taxonomy" id="74033"/>
    <lineage>
        <taxon>Bacteria</taxon>
        <taxon>Pseudomonadati</taxon>
        <taxon>Pseudomonadota</taxon>
        <taxon>Alphaproteobacteria</taxon>
        <taxon>Rhodobacterales</taxon>
        <taxon>Roseobacteraceae</taxon>
        <taxon>Antarctobacter</taxon>
    </lineage>
</organism>
<feature type="transmembrane region" description="Helical" evidence="1">
    <location>
        <begin position="267"/>
        <end position="286"/>
    </location>
</feature>
<dbReference type="SUPFAM" id="SSF53448">
    <property type="entry name" value="Nucleotide-diphospho-sugar transferases"/>
    <property type="match status" value="1"/>
</dbReference>
<feature type="transmembrane region" description="Helical" evidence="1">
    <location>
        <begin position="316"/>
        <end position="335"/>
    </location>
</feature>
<dbReference type="InterPro" id="IPR001173">
    <property type="entry name" value="Glyco_trans_2-like"/>
</dbReference>
<dbReference type="OrthoDB" id="8416156at2"/>
<dbReference type="AlphaFoldDB" id="A0A222EB32"/>
<dbReference type="InterPro" id="IPR029044">
    <property type="entry name" value="Nucleotide-diphossugar_trans"/>
</dbReference>
<proteinExistence type="predicted"/>
<evidence type="ECO:0000313" key="3">
    <source>
        <dbReference type="EMBL" id="ASP23278.1"/>
    </source>
</evidence>
<dbReference type="GO" id="GO:0016740">
    <property type="term" value="F:transferase activity"/>
    <property type="evidence" value="ECO:0007669"/>
    <property type="project" value="UniProtKB-KW"/>
</dbReference>
<geneLocation type="plasmid" evidence="4">
    <name>psms3-1</name>
</geneLocation>
<dbReference type="PANTHER" id="PTHR43179">
    <property type="entry name" value="RHAMNOSYLTRANSFERASE WBBL"/>
    <property type="match status" value="1"/>
</dbReference>
<name>A0A222EB32_9RHOB</name>
<dbReference type="Proteomes" id="UP000203589">
    <property type="component" value="Plasmid pSMS3-1"/>
</dbReference>
<accession>A0A222EB32</accession>
<feature type="transmembrane region" description="Helical" evidence="1">
    <location>
        <begin position="292"/>
        <end position="309"/>
    </location>
</feature>
<keyword evidence="4" id="KW-1185">Reference proteome</keyword>
<feature type="domain" description="Glycosyltransferase 2-like" evidence="2">
    <location>
        <begin position="25"/>
        <end position="195"/>
    </location>
</feature>
<keyword evidence="1" id="KW-0472">Membrane</keyword>
<sequence length="357" mass="39045">MSVLESRNIIDPGKDLQIRPEQVLVAIPTLNEARHIERCLRSLMESDPFCDRVLFAVADGGSTDETRTIVETLTQTHSNLVLLDNPDVLQSAGINRVVAELAGPDHVILVRCDAHAQYPSGYVRRIVETFADHPDAASVAGVLDARGDNGFQRASAWAVDTRLGSGGSAHRGGTRSGWVDHGHHAGFRLDWFRRLGGYDPSFSHNEDAEYDHRLGQANGRLWLEGQLRTDYVMRPTPRALWIQYWRYGKGRARTVMKHRMRPRARQIAPALLLVLQLCCLVAAPFWPPALGLPVAYLAMLAATSVVAAVRLQSVCGLWAGVALFIIHNAWGAGFIRGLAQGLAQGSARGLTGGAGRQ</sequence>
<dbReference type="CDD" id="cd02525">
    <property type="entry name" value="Succinoglycan_BP_ExoA"/>
    <property type="match status" value="1"/>
</dbReference>
<dbReference type="PANTHER" id="PTHR43179:SF7">
    <property type="entry name" value="RHAMNOSYLTRANSFERASE WBBL"/>
    <property type="match status" value="1"/>
</dbReference>
<keyword evidence="1" id="KW-1133">Transmembrane helix</keyword>
<dbReference type="Gene3D" id="3.90.550.10">
    <property type="entry name" value="Spore Coat Polysaccharide Biosynthesis Protein SpsA, Chain A"/>
    <property type="match status" value="1"/>
</dbReference>
<reference evidence="3 4" key="1">
    <citation type="submission" date="2017-07" db="EMBL/GenBank/DDBJ databases">
        <title>Genome Sequence of Antarctobacter heliothermus Strain SMS3 Isolated from a culture of the Diatom Skeletonema marinoi.</title>
        <authorList>
            <person name="Topel M."/>
            <person name="Pinder M.I.M."/>
            <person name="Johansson O.N."/>
            <person name="Kourtchenko O."/>
            <person name="Godhe A."/>
            <person name="Clarke A.K."/>
        </authorList>
    </citation>
    <scope>NUCLEOTIDE SEQUENCE [LARGE SCALE GENOMIC DNA]</scope>
    <source>
        <strain evidence="3 4">SMS3</strain>
        <plasmid evidence="4">Plasmid psms3-1</plasmid>
    </source>
</reference>
<dbReference type="EMBL" id="CP022541">
    <property type="protein sequence ID" value="ASP23278.1"/>
    <property type="molecule type" value="Genomic_DNA"/>
</dbReference>
<evidence type="ECO:0000313" key="4">
    <source>
        <dbReference type="Proteomes" id="UP000203589"/>
    </source>
</evidence>
<keyword evidence="3" id="KW-0614">Plasmid</keyword>